<sequence>MLGIKNLTAIAHVLASVEETQVTFKHLAKATRVNDKFVGALLGIVSAPILHIFVFGPA</sequence>
<dbReference type="AlphaFoldDB" id="A0AAD4CQ74"/>
<comment type="caution">
    <text evidence="2">The sequence shown here is derived from an EMBL/GenBank/DDBJ whole genome shotgun (WGS) entry which is preliminary data.</text>
</comment>
<keyword evidence="1" id="KW-1133">Transmembrane helix</keyword>
<keyword evidence="1" id="KW-0472">Membrane</keyword>
<accession>A0AAD4CQ74</accession>
<keyword evidence="3" id="KW-1185">Reference proteome</keyword>
<protein>
    <submittedName>
        <fullName evidence="2">Uncharacterized protein</fullName>
    </submittedName>
</protein>
<gene>
    <name evidence="2" type="ORF">FE257_005842</name>
</gene>
<evidence type="ECO:0000256" key="1">
    <source>
        <dbReference type="SAM" id="Phobius"/>
    </source>
</evidence>
<organism evidence="2 3">
    <name type="scientific">Aspergillus nanangensis</name>
    <dbReference type="NCBI Taxonomy" id="2582783"/>
    <lineage>
        <taxon>Eukaryota</taxon>
        <taxon>Fungi</taxon>
        <taxon>Dikarya</taxon>
        <taxon>Ascomycota</taxon>
        <taxon>Pezizomycotina</taxon>
        <taxon>Eurotiomycetes</taxon>
        <taxon>Eurotiomycetidae</taxon>
        <taxon>Eurotiales</taxon>
        <taxon>Aspergillaceae</taxon>
        <taxon>Aspergillus</taxon>
        <taxon>Aspergillus subgen. Circumdati</taxon>
    </lineage>
</organism>
<proteinExistence type="predicted"/>
<dbReference type="EMBL" id="VCAU01000026">
    <property type="protein sequence ID" value="KAF9890437.1"/>
    <property type="molecule type" value="Genomic_DNA"/>
</dbReference>
<feature type="transmembrane region" description="Helical" evidence="1">
    <location>
        <begin position="37"/>
        <end position="56"/>
    </location>
</feature>
<reference evidence="2" key="2">
    <citation type="submission" date="2020-02" db="EMBL/GenBank/DDBJ databases">
        <authorList>
            <person name="Gilchrist C.L.M."/>
            <person name="Chooi Y.-H."/>
        </authorList>
    </citation>
    <scope>NUCLEOTIDE SEQUENCE</scope>
    <source>
        <strain evidence="2">MST-FP2251</strain>
    </source>
</reference>
<dbReference type="Proteomes" id="UP001194746">
    <property type="component" value="Unassembled WGS sequence"/>
</dbReference>
<reference evidence="2" key="1">
    <citation type="journal article" date="2019" name="Beilstein J. Org. Chem.">
        <title>Nanangenines: drimane sesquiterpenoids as the dominant metabolite cohort of a novel Australian fungus, Aspergillus nanangensis.</title>
        <authorList>
            <person name="Lacey H.J."/>
            <person name="Gilchrist C.L.M."/>
            <person name="Crombie A."/>
            <person name="Kalaitzis J.A."/>
            <person name="Vuong D."/>
            <person name="Rutledge P.J."/>
            <person name="Turner P."/>
            <person name="Pitt J.I."/>
            <person name="Lacey E."/>
            <person name="Chooi Y.H."/>
            <person name="Piggott A.M."/>
        </authorList>
    </citation>
    <scope>NUCLEOTIDE SEQUENCE</scope>
    <source>
        <strain evidence="2">MST-FP2251</strain>
    </source>
</reference>
<name>A0AAD4CQ74_ASPNN</name>
<evidence type="ECO:0000313" key="2">
    <source>
        <dbReference type="EMBL" id="KAF9890437.1"/>
    </source>
</evidence>
<evidence type="ECO:0000313" key="3">
    <source>
        <dbReference type="Proteomes" id="UP001194746"/>
    </source>
</evidence>
<keyword evidence="1" id="KW-0812">Transmembrane</keyword>